<evidence type="ECO:0000256" key="6">
    <source>
        <dbReference type="ARBA" id="ARBA00023134"/>
    </source>
</evidence>
<protein>
    <recommendedName>
        <fullName evidence="2">mannose-1-phosphate guanylyltransferase</fullName>
        <ecNumber evidence="2">2.7.7.13</ecNumber>
    </recommendedName>
</protein>
<reference evidence="12 13" key="1">
    <citation type="submission" date="2023-07" db="EMBL/GenBank/DDBJ databases">
        <title>Sorghum-associated microbial communities from plants grown in Nebraska, USA.</title>
        <authorList>
            <person name="Schachtman D."/>
        </authorList>
    </citation>
    <scope>NUCLEOTIDE SEQUENCE [LARGE SCALE GENOMIC DNA]</scope>
    <source>
        <strain evidence="12 13">4249</strain>
    </source>
</reference>
<comment type="similarity">
    <text evidence="1 8">Belongs to the mannose-6-phosphate isomerase type 2 family.</text>
</comment>
<dbReference type="InterPro" id="IPR029044">
    <property type="entry name" value="Nucleotide-diphossugar_trans"/>
</dbReference>
<dbReference type="NCBIfam" id="TIGR01479">
    <property type="entry name" value="GMP_PMI"/>
    <property type="match status" value="1"/>
</dbReference>
<dbReference type="PANTHER" id="PTHR46390">
    <property type="entry name" value="MANNOSE-1-PHOSPHATE GUANYLYLTRANSFERASE"/>
    <property type="match status" value="1"/>
</dbReference>
<evidence type="ECO:0000313" key="13">
    <source>
        <dbReference type="Proteomes" id="UP001265700"/>
    </source>
</evidence>
<dbReference type="InterPro" id="IPR006375">
    <property type="entry name" value="Man1P_GuaTrfase/Man6P_Isoase"/>
</dbReference>
<evidence type="ECO:0000313" key="12">
    <source>
        <dbReference type="EMBL" id="MDR7151201.1"/>
    </source>
</evidence>
<dbReference type="InterPro" id="IPR051161">
    <property type="entry name" value="Mannose-6P_isomerase_type2"/>
</dbReference>
<dbReference type="Pfam" id="PF22640">
    <property type="entry name" value="ManC_GMP_beta-helix"/>
    <property type="match status" value="1"/>
</dbReference>
<dbReference type="GO" id="GO:0004476">
    <property type="term" value="F:mannose-6-phosphate isomerase activity"/>
    <property type="evidence" value="ECO:0007669"/>
    <property type="project" value="UniProtKB-EC"/>
</dbReference>
<dbReference type="Proteomes" id="UP001265700">
    <property type="component" value="Unassembled WGS sequence"/>
</dbReference>
<dbReference type="Gene3D" id="2.60.120.10">
    <property type="entry name" value="Jelly Rolls"/>
    <property type="match status" value="1"/>
</dbReference>
<gene>
    <name evidence="12" type="ORF">J2W49_003174</name>
</gene>
<organism evidence="12 13">
    <name type="scientific">Hydrogenophaga palleronii</name>
    <dbReference type="NCBI Taxonomy" id="65655"/>
    <lineage>
        <taxon>Bacteria</taxon>
        <taxon>Pseudomonadati</taxon>
        <taxon>Pseudomonadota</taxon>
        <taxon>Betaproteobacteria</taxon>
        <taxon>Burkholderiales</taxon>
        <taxon>Comamonadaceae</taxon>
        <taxon>Hydrogenophaga</taxon>
    </lineage>
</organism>
<evidence type="ECO:0000256" key="7">
    <source>
        <dbReference type="ARBA" id="ARBA00047343"/>
    </source>
</evidence>
<dbReference type="SUPFAM" id="SSF51182">
    <property type="entry name" value="RmlC-like cupins"/>
    <property type="match status" value="1"/>
</dbReference>
<dbReference type="InterPro" id="IPR005835">
    <property type="entry name" value="NTP_transferase_dom"/>
</dbReference>
<comment type="caution">
    <text evidence="12">The sequence shown here is derived from an EMBL/GenBank/DDBJ whole genome shotgun (WGS) entry which is preliminary data.</text>
</comment>
<keyword evidence="4 12" id="KW-0548">Nucleotidyltransferase</keyword>
<evidence type="ECO:0000256" key="1">
    <source>
        <dbReference type="ARBA" id="ARBA00006115"/>
    </source>
</evidence>
<feature type="domain" description="Mannose-6-phosphate isomerase type II C-terminal" evidence="10">
    <location>
        <begin position="357"/>
        <end position="471"/>
    </location>
</feature>
<dbReference type="RefSeq" id="WP_310318101.1">
    <property type="nucleotide sequence ID" value="NZ_JAVDWU010000006.1"/>
</dbReference>
<proteinExistence type="inferred from homology"/>
<dbReference type="InterPro" id="IPR001538">
    <property type="entry name" value="Man6P_isomerase-2_C"/>
</dbReference>
<dbReference type="SUPFAM" id="SSF53448">
    <property type="entry name" value="Nucleotide-diphospho-sugar transferases"/>
    <property type="match status" value="1"/>
</dbReference>
<dbReference type="InterPro" id="IPR014710">
    <property type="entry name" value="RmlC-like_jellyroll"/>
</dbReference>
<sequence length="482" mass="52325">MKITPVILCGGSGTRLWPLSRQSFPKQFVPLIGQRNLLQLTLERLGWCQQPVICVASEEHRFLVQDALRTEKAPGQVLLEPAARNTAAAMALAALLSKSNADQDALLLFCPADHHIPDIAAFEATVKRGVPAAEAGAIVTFGVTPSFPSSAYGYIQQGDQREDGSRSVERFIEKPAPADAQKLLLQGNVLWNAGIFLARGSTLLAALAQHAPDILKVCQEAMAAPASEQVGEAGGPVRFVRPDGAIFPGCRSQSIDYAVMEPHDNVAVVPFDGQWSDVGSWNAVAELSTADGAGNRIAGPGHAVQAHNTYIHSTGRTVVALGTSDLLIIETPDAVLVAQKDHAEQVKDVVAYLTQRNRPEALLHRRVARPWGWYDSVDAGERFQVKRIGVKPGASLSLQKHHHRAEHWIVVKGTAEVTRGQERFLLSENQSTYIPIGEVHRLHNPGKMELEMIEVQSGSYLGEDDIVRLEDNYGRNSTDAAK</sequence>
<keyword evidence="3 12" id="KW-0808">Transferase</keyword>
<evidence type="ECO:0000259" key="11">
    <source>
        <dbReference type="Pfam" id="PF22640"/>
    </source>
</evidence>
<keyword evidence="13" id="KW-1185">Reference proteome</keyword>
<evidence type="ECO:0000256" key="5">
    <source>
        <dbReference type="ARBA" id="ARBA00022741"/>
    </source>
</evidence>
<dbReference type="PANTHER" id="PTHR46390:SF1">
    <property type="entry name" value="MANNOSE-1-PHOSPHATE GUANYLYLTRANSFERASE"/>
    <property type="match status" value="1"/>
</dbReference>
<name>A0ABU1WQG1_9BURK</name>
<dbReference type="Pfam" id="PF00483">
    <property type="entry name" value="NTP_transferase"/>
    <property type="match status" value="1"/>
</dbReference>
<dbReference type="InterPro" id="IPR054566">
    <property type="entry name" value="ManC/GMP-like_b-helix"/>
</dbReference>
<comment type="catalytic activity">
    <reaction evidence="7">
        <text>alpha-D-mannose 1-phosphate + GTP + H(+) = GDP-alpha-D-mannose + diphosphate</text>
        <dbReference type="Rhea" id="RHEA:15229"/>
        <dbReference type="ChEBI" id="CHEBI:15378"/>
        <dbReference type="ChEBI" id="CHEBI:33019"/>
        <dbReference type="ChEBI" id="CHEBI:37565"/>
        <dbReference type="ChEBI" id="CHEBI:57527"/>
        <dbReference type="ChEBI" id="CHEBI:58409"/>
        <dbReference type="EC" id="2.7.7.13"/>
    </reaction>
</comment>
<dbReference type="GO" id="GO:0004475">
    <property type="term" value="F:mannose-1-phosphate guanylyltransferase (GTP) activity"/>
    <property type="evidence" value="ECO:0007669"/>
    <property type="project" value="UniProtKB-EC"/>
</dbReference>
<keyword evidence="12" id="KW-0413">Isomerase</keyword>
<evidence type="ECO:0000259" key="9">
    <source>
        <dbReference type="Pfam" id="PF00483"/>
    </source>
</evidence>
<feature type="domain" description="Nucleotidyl transferase" evidence="9">
    <location>
        <begin position="5"/>
        <end position="290"/>
    </location>
</feature>
<feature type="domain" description="MannoseP isomerase/GMP-like beta-helix" evidence="11">
    <location>
        <begin position="304"/>
        <end position="352"/>
    </location>
</feature>
<dbReference type="EMBL" id="JAVDWU010000006">
    <property type="protein sequence ID" value="MDR7151201.1"/>
    <property type="molecule type" value="Genomic_DNA"/>
</dbReference>
<dbReference type="Gene3D" id="3.90.550.10">
    <property type="entry name" value="Spore Coat Polysaccharide Biosynthesis Protein SpsA, Chain A"/>
    <property type="match status" value="1"/>
</dbReference>
<keyword evidence="5" id="KW-0547">Nucleotide-binding</keyword>
<evidence type="ECO:0000256" key="3">
    <source>
        <dbReference type="ARBA" id="ARBA00022679"/>
    </source>
</evidence>
<dbReference type="InterPro" id="IPR049577">
    <property type="entry name" value="GMPP_N"/>
</dbReference>
<dbReference type="CDD" id="cd02509">
    <property type="entry name" value="GDP-M1P_Guanylyltransferase"/>
    <property type="match status" value="1"/>
</dbReference>
<accession>A0ABU1WQG1</accession>
<evidence type="ECO:0000259" key="10">
    <source>
        <dbReference type="Pfam" id="PF01050"/>
    </source>
</evidence>
<dbReference type="EC" id="2.7.7.13" evidence="2"/>
<dbReference type="CDD" id="cd02213">
    <property type="entry name" value="cupin_PMI_typeII_C"/>
    <property type="match status" value="1"/>
</dbReference>
<dbReference type="InterPro" id="IPR011051">
    <property type="entry name" value="RmlC_Cupin_sf"/>
</dbReference>
<dbReference type="Pfam" id="PF01050">
    <property type="entry name" value="MannoseP_isomer"/>
    <property type="match status" value="1"/>
</dbReference>
<evidence type="ECO:0000256" key="2">
    <source>
        <dbReference type="ARBA" id="ARBA00012387"/>
    </source>
</evidence>
<evidence type="ECO:0000256" key="8">
    <source>
        <dbReference type="RuleBase" id="RU004190"/>
    </source>
</evidence>
<keyword evidence="6" id="KW-0342">GTP-binding</keyword>
<evidence type="ECO:0000256" key="4">
    <source>
        <dbReference type="ARBA" id="ARBA00022695"/>
    </source>
</evidence>